<keyword evidence="2" id="KW-0489">Methyltransferase</keyword>
<dbReference type="Pfam" id="PF13578">
    <property type="entry name" value="Methyltransf_24"/>
    <property type="match status" value="1"/>
</dbReference>
<comment type="caution">
    <text evidence="2">The sequence shown here is derived from an EMBL/GenBank/DDBJ whole genome shotgun (WGS) entry which is preliminary data.</text>
</comment>
<accession>A0A563EVE9</accession>
<protein>
    <submittedName>
        <fullName evidence="2">Class I SAM-dependent methyltransferase</fullName>
    </submittedName>
</protein>
<dbReference type="PANTHER" id="PTHR40036:SF1">
    <property type="entry name" value="MACROCIN O-METHYLTRANSFERASE"/>
    <property type="match status" value="1"/>
</dbReference>
<dbReference type="GO" id="GO:0008168">
    <property type="term" value="F:methyltransferase activity"/>
    <property type="evidence" value="ECO:0007669"/>
    <property type="project" value="UniProtKB-KW"/>
</dbReference>
<evidence type="ECO:0000313" key="2">
    <source>
        <dbReference type="EMBL" id="TWP51656.1"/>
    </source>
</evidence>
<evidence type="ECO:0000313" key="3">
    <source>
        <dbReference type="Proteomes" id="UP000316639"/>
    </source>
</evidence>
<dbReference type="InterPro" id="IPR029063">
    <property type="entry name" value="SAM-dependent_MTases_sf"/>
</dbReference>
<dbReference type="AlphaFoldDB" id="A0A563EVE9"/>
<feature type="coiled-coil region" evidence="1">
    <location>
        <begin position="12"/>
        <end position="39"/>
    </location>
</feature>
<name>A0A563EVE9_9PSEU</name>
<dbReference type="SUPFAM" id="SSF53335">
    <property type="entry name" value="S-adenosyl-L-methionine-dependent methyltransferases"/>
    <property type="match status" value="1"/>
</dbReference>
<dbReference type="OrthoDB" id="7056009at2"/>
<organism evidence="2 3">
    <name type="scientific">Lentzea tibetensis</name>
    <dbReference type="NCBI Taxonomy" id="2591470"/>
    <lineage>
        <taxon>Bacteria</taxon>
        <taxon>Bacillati</taxon>
        <taxon>Actinomycetota</taxon>
        <taxon>Actinomycetes</taxon>
        <taxon>Pseudonocardiales</taxon>
        <taxon>Pseudonocardiaceae</taxon>
        <taxon>Lentzea</taxon>
    </lineage>
</organism>
<dbReference type="Proteomes" id="UP000316639">
    <property type="component" value="Unassembled WGS sequence"/>
</dbReference>
<sequence>MRAVEDAVAPYHREQLARIADVQAQVDGLREELRHQSNRIVDHTIKHEIRARRDLVFAGEQEAALQSARFVREFMPTVPHFNHPHATLEHALSLVPDGGMALEFGVYTGSTLKIISTARGGEDVYGFDSFEGLPEDWRNGFPAGAFNVDGLPDVPGAELVVGWFDDTLPGFLEEHEGPVTFLHVDCDLYSSTKTVLGLCGPRLVEGSIVLFDEYFNFPGWQQHEYKAWAEYVEETGLQFEYLGYTYDHEQVIVKVTKV</sequence>
<dbReference type="Gene3D" id="3.40.50.150">
    <property type="entry name" value="Vaccinia Virus protein VP39"/>
    <property type="match status" value="1"/>
</dbReference>
<gene>
    <name evidence="2" type="ORF">FKR81_15465</name>
</gene>
<dbReference type="GO" id="GO:0032259">
    <property type="term" value="P:methylation"/>
    <property type="evidence" value="ECO:0007669"/>
    <property type="project" value="UniProtKB-KW"/>
</dbReference>
<keyword evidence="1" id="KW-0175">Coiled coil</keyword>
<evidence type="ECO:0000256" key="1">
    <source>
        <dbReference type="SAM" id="Coils"/>
    </source>
</evidence>
<keyword evidence="2" id="KW-0808">Transferase</keyword>
<proteinExistence type="predicted"/>
<dbReference type="PANTHER" id="PTHR40036">
    <property type="entry name" value="MACROCIN O-METHYLTRANSFERASE"/>
    <property type="match status" value="1"/>
</dbReference>
<dbReference type="InterPro" id="IPR008884">
    <property type="entry name" value="TylF_MeTrfase"/>
</dbReference>
<reference evidence="2 3" key="1">
    <citation type="submission" date="2019-07" db="EMBL/GenBank/DDBJ databases">
        <title>Lentzea xizangensis sp. nov., isolated from Qinghai-Tibetan Plateau Soils.</title>
        <authorList>
            <person name="Huang J."/>
        </authorList>
    </citation>
    <scope>NUCLEOTIDE SEQUENCE [LARGE SCALE GENOMIC DNA]</scope>
    <source>
        <strain evidence="2 3">FXJ1.1311</strain>
    </source>
</reference>
<dbReference type="EMBL" id="VOBR01000008">
    <property type="protein sequence ID" value="TWP51656.1"/>
    <property type="molecule type" value="Genomic_DNA"/>
</dbReference>
<keyword evidence="3" id="KW-1185">Reference proteome</keyword>